<evidence type="ECO:0000313" key="2">
    <source>
        <dbReference type="EMBL" id="RPJ68583.1"/>
    </source>
</evidence>
<name>A0A3N5Y5Q2_9ALTE</name>
<protein>
    <submittedName>
        <fullName evidence="2">Polysaccharide pyruvyl transferase family protein</fullName>
    </submittedName>
</protein>
<keyword evidence="3" id="KW-1185">Reference proteome</keyword>
<dbReference type="OrthoDB" id="9799278at2"/>
<gene>
    <name evidence="2" type="ORF">DRW07_04050</name>
</gene>
<dbReference type="GO" id="GO:0016740">
    <property type="term" value="F:transferase activity"/>
    <property type="evidence" value="ECO:0007669"/>
    <property type="project" value="UniProtKB-KW"/>
</dbReference>
<organism evidence="2 3">
    <name type="scientific">Alteromonas sediminis</name>
    <dbReference type="NCBI Taxonomy" id="2259342"/>
    <lineage>
        <taxon>Bacteria</taxon>
        <taxon>Pseudomonadati</taxon>
        <taxon>Pseudomonadota</taxon>
        <taxon>Gammaproteobacteria</taxon>
        <taxon>Alteromonadales</taxon>
        <taxon>Alteromonadaceae</taxon>
        <taxon>Alteromonas/Salinimonas group</taxon>
        <taxon>Alteromonas</taxon>
    </lineage>
</organism>
<feature type="domain" description="Polysaccharide pyruvyl transferase" evidence="1">
    <location>
        <begin position="14"/>
        <end position="308"/>
    </location>
</feature>
<accession>A0A3N5Y5Q2</accession>
<sequence>MAKISILSFPRYFNFGTFLQLYAMQQTVSALGHDAELIDYDPYNDSGKKGASPLKTFLSRVKQRVLTAESDNFTVDKQSLKKRFQHFLHNELNLGPTTYFSAQELCLSPPNADAVIVGSDQVWNPNGHFKDPAYFLTFVEPQKRIAYAPSFGVSDVPEETNNWLSEHLNGIPNLSVREHAGASIIHRLTGKRVPVVLDPAYLLRADTWRLFAGRKRPVKEKYLFCYFLESDPYMRDTALRIAKDRGLKTVMIPVHKADAKRNKGQFTLIKDAGPKEFVSLIEHADFVCTDSFHGTSFSLILQRQFLTFKRYDNQQQAANHSRIASVLEATGMQSRIADLSNCKSIGQSDICFDKASIALDMMRQGSLEYLTTSIDNALNNNQ</sequence>
<evidence type="ECO:0000313" key="3">
    <source>
        <dbReference type="Proteomes" id="UP000275281"/>
    </source>
</evidence>
<dbReference type="Pfam" id="PF04230">
    <property type="entry name" value="PS_pyruv_trans"/>
    <property type="match status" value="1"/>
</dbReference>
<proteinExistence type="predicted"/>
<dbReference type="AlphaFoldDB" id="A0A3N5Y5Q2"/>
<evidence type="ECO:0000259" key="1">
    <source>
        <dbReference type="Pfam" id="PF04230"/>
    </source>
</evidence>
<reference evidence="2 3" key="1">
    <citation type="submission" date="2018-11" db="EMBL/GenBank/DDBJ databases">
        <authorList>
            <person name="Ye M.-Q."/>
            <person name="Du Z.-J."/>
        </authorList>
    </citation>
    <scope>NUCLEOTIDE SEQUENCE [LARGE SCALE GENOMIC DNA]</scope>
    <source>
        <strain evidence="2 3">U0105</strain>
    </source>
</reference>
<keyword evidence="2" id="KW-0808">Transferase</keyword>
<dbReference type="Proteomes" id="UP000275281">
    <property type="component" value="Unassembled WGS sequence"/>
</dbReference>
<dbReference type="RefSeq" id="WP_124026584.1">
    <property type="nucleotide sequence ID" value="NZ_JBHRSN010000005.1"/>
</dbReference>
<comment type="caution">
    <text evidence="2">The sequence shown here is derived from an EMBL/GenBank/DDBJ whole genome shotgun (WGS) entry which is preliminary data.</text>
</comment>
<dbReference type="EMBL" id="RPOK01000001">
    <property type="protein sequence ID" value="RPJ68583.1"/>
    <property type="molecule type" value="Genomic_DNA"/>
</dbReference>
<dbReference type="InterPro" id="IPR007345">
    <property type="entry name" value="Polysacch_pyruvyl_Trfase"/>
</dbReference>